<protein>
    <recommendedName>
        <fullName evidence="2">2EXR domain-containing protein</fullName>
    </recommendedName>
</protein>
<reference evidence="3 4" key="1">
    <citation type="submission" date="2015-10" db="EMBL/GenBank/DDBJ databases">
        <title>Full genome of DAOMC 229536 Phialocephala scopiformis, a fungal endophyte of spruce producing the potent anti-insectan compound rugulosin.</title>
        <authorList>
            <consortium name="DOE Joint Genome Institute"/>
            <person name="Walker A.K."/>
            <person name="Frasz S.L."/>
            <person name="Seifert K.A."/>
            <person name="Miller J.D."/>
            <person name="Mondo S.J."/>
            <person name="Labutti K."/>
            <person name="Lipzen A."/>
            <person name="Dockter R."/>
            <person name="Kennedy M."/>
            <person name="Grigoriev I.V."/>
            <person name="Spatafora J.W."/>
        </authorList>
    </citation>
    <scope>NUCLEOTIDE SEQUENCE [LARGE SCALE GENOMIC DNA]</scope>
    <source>
        <strain evidence="3 4">CBS 120377</strain>
    </source>
</reference>
<dbReference type="KEGG" id="psco:LY89DRAFT_733684"/>
<feature type="domain" description="2EXR" evidence="2">
    <location>
        <begin position="74"/>
        <end position="161"/>
    </location>
</feature>
<dbReference type="InterPro" id="IPR045518">
    <property type="entry name" value="2EXR"/>
</dbReference>
<dbReference type="AlphaFoldDB" id="A0A194X930"/>
<dbReference type="GeneID" id="28829559"/>
<dbReference type="PANTHER" id="PTHR35910">
    <property type="entry name" value="2EXR DOMAIN-CONTAINING PROTEIN"/>
    <property type="match status" value="1"/>
</dbReference>
<feature type="compositionally biased region" description="Polar residues" evidence="1">
    <location>
        <begin position="45"/>
        <end position="60"/>
    </location>
</feature>
<dbReference type="EMBL" id="KQ947415">
    <property type="protein sequence ID" value="KUJ16678.1"/>
    <property type="molecule type" value="Genomic_DNA"/>
</dbReference>
<dbReference type="PANTHER" id="PTHR35910:SF6">
    <property type="entry name" value="2EXR DOMAIN-CONTAINING PROTEIN"/>
    <property type="match status" value="1"/>
</dbReference>
<gene>
    <name evidence="3" type="ORF">LY89DRAFT_733684</name>
</gene>
<dbReference type="RefSeq" id="XP_018071033.1">
    <property type="nucleotide sequence ID" value="XM_018219833.1"/>
</dbReference>
<dbReference type="InParanoid" id="A0A194X930"/>
<keyword evidence="4" id="KW-1185">Reference proteome</keyword>
<evidence type="ECO:0000259" key="2">
    <source>
        <dbReference type="Pfam" id="PF20150"/>
    </source>
</evidence>
<evidence type="ECO:0000256" key="1">
    <source>
        <dbReference type="SAM" id="MobiDB-lite"/>
    </source>
</evidence>
<proteinExistence type="predicted"/>
<dbReference type="OrthoDB" id="3560099at2759"/>
<dbReference type="Pfam" id="PF20150">
    <property type="entry name" value="2EXR"/>
    <property type="match status" value="1"/>
</dbReference>
<evidence type="ECO:0000313" key="3">
    <source>
        <dbReference type="EMBL" id="KUJ16678.1"/>
    </source>
</evidence>
<evidence type="ECO:0000313" key="4">
    <source>
        <dbReference type="Proteomes" id="UP000070700"/>
    </source>
</evidence>
<sequence>MTQSSSGSMVQIPVDILQSLVTSIDALRHEVVNLRQERLTLQFQTPNPATPASTITTQSEVPRDDTTEEYGKTFQCFNKLPPEMRDAIWRVAAKAPRVVTAKIAPRSGPESSDTVYAPSALPPMLSVSKEPRKVALEVYTCFTDPETRLPRLYMQPDIDTMLLLNRDFNRVFQGKARKMWRKTPKFKHLALDWKFCHELLLHANDDRVIQGMFNVLAITGVKVVSIVLGDIDESVENVAFGSPRGCPEELRCRNLQAFLIARRGKAVGECSWRTIVFLISEYMQAILDRNLSVDRITASVPRETDNALQKYANGLWVPPRFRYVTIKGQEK</sequence>
<organism evidence="3 4">
    <name type="scientific">Mollisia scopiformis</name>
    <name type="common">Conifer needle endophyte fungus</name>
    <name type="synonym">Phialocephala scopiformis</name>
    <dbReference type="NCBI Taxonomy" id="149040"/>
    <lineage>
        <taxon>Eukaryota</taxon>
        <taxon>Fungi</taxon>
        <taxon>Dikarya</taxon>
        <taxon>Ascomycota</taxon>
        <taxon>Pezizomycotina</taxon>
        <taxon>Leotiomycetes</taxon>
        <taxon>Helotiales</taxon>
        <taxon>Mollisiaceae</taxon>
        <taxon>Mollisia</taxon>
    </lineage>
</organism>
<name>A0A194X930_MOLSC</name>
<dbReference type="Proteomes" id="UP000070700">
    <property type="component" value="Unassembled WGS sequence"/>
</dbReference>
<accession>A0A194X930</accession>
<feature type="region of interest" description="Disordered" evidence="1">
    <location>
        <begin position="45"/>
        <end position="64"/>
    </location>
</feature>